<dbReference type="SUPFAM" id="SSF57850">
    <property type="entry name" value="RING/U-box"/>
    <property type="match status" value="1"/>
</dbReference>
<name>A0A6C0INQ3_9ZZZZ</name>
<feature type="domain" description="RING-type" evidence="1">
    <location>
        <begin position="203"/>
        <end position="239"/>
    </location>
</feature>
<dbReference type="InterPro" id="IPR001841">
    <property type="entry name" value="Znf_RING"/>
</dbReference>
<proteinExistence type="predicted"/>
<dbReference type="PROSITE" id="PS50089">
    <property type="entry name" value="ZF_RING_2"/>
    <property type="match status" value="1"/>
</dbReference>
<evidence type="ECO:0000259" key="1">
    <source>
        <dbReference type="PROSITE" id="PS50089"/>
    </source>
</evidence>
<reference evidence="2" key="1">
    <citation type="journal article" date="2020" name="Nature">
        <title>Giant virus diversity and host interactions through global metagenomics.</title>
        <authorList>
            <person name="Schulz F."/>
            <person name="Roux S."/>
            <person name="Paez-Espino D."/>
            <person name="Jungbluth S."/>
            <person name="Walsh D.A."/>
            <person name="Denef V.J."/>
            <person name="McMahon K.D."/>
            <person name="Konstantinidis K.T."/>
            <person name="Eloe-Fadrosh E.A."/>
            <person name="Kyrpides N.C."/>
            <person name="Woyke T."/>
        </authorList>
    </citation>
    <scope>NUCLEOTIDE SEQUENCE</scope>
    <source>
        <strain evidence="2">GVMAG-M-3300024261-26</strain>
    </source>
</reference>
<sequence>MTSTAPQKTRDHKFQESFRKYIMQDLCINEMVYVLDYNLTNQTANKSRCIHTYQLEIFGNVESMFHTGENVVDILPTTRDFIHFMKDFFEQFELKEGTRNKKMSYIEYLTRETGDPVTTISFRIVYHKDHLPFPVPLSMTEELQNEIVDLHGEIHRFERKNLRLHRKITALKDAAKNVQARVQNKHLDLLRTSGLLNTATHTCPVCYDILTTNTIQIPLCFHYICKGCKDRCTNCPLCRENYVPI</sequence>
<dbReference type="AlphaFoldDB" id="A0A6C0INQ3"/>
<evidence type="ECO:0000313" key="2">
    <source>
        <dbReference type="EMBL" id="QHT94622.1"/>
    </source>
</evidence>
<organism evidence="2">
    <name type="scientific">viral metagenome</name>
    <dbReference type="NCBI Taxonomy" id="1070528"/>
    <lineage>
        <taxon>unclassified sequences</taxon>
        <taxon>metagenomes</taxon>
        <taxon>organismal metagenomes</taxon>
    </lineage>
</organism>
<dbReference type="InterPro" id="IPR013083">
    <property type="entry name" value="Znf_RING/FYVE/PHD"/>
</dbReference>
<accession>A0A6C0INQ3</accession>
<dbReference type="Gene3D" id="3.30.40.10">
    <property type="entry name" value="Zinc/RING finger domain, C3HC4 (zinc finger)"/>
    <property type="match status" value="1"/>
</dbReference>
<protein>
    <recommendedName>
        <fullName evidence="1">RING-type domain-containing protein</fullName>
    </recommendedName>
</protein>
<dbReference type="EMBL" id="MN740228">
    <property type="protein sequence ID" value="QHT94622.1"/>
    <property type="molecule type" value="Genomic_DNA"/>
</dbReference>